<evidence type="ECO:0000256" key="7">
    <source>
        <dbReference type="ARBA" id="ARBA00022622"/>
    </source>
</evidence>
<keyword evidence="11" id="KW-0472">Membrane</keyword>
<dbReference type="GeneID" id="75832406"/>
<dbReference type="PANTHER" id="PTHR37928">
    <property type="entry name" value="CFEM DOMAIN PROTEIN (AFU_ORTHOLOGUE AFUA_6G14090)"/>
    <property type="match status" value="1"/>
</dbReference>
<dbReference type="GO" id="GO:0005576">
    <property type="term" value="C:extracellular region"/>
    <property type="evidence" value="ECO:0007669"/>
    <property type="project" value="UniProtKB-SubCell"/>
</dbReference>
<dbReference type="InterPro" id="IPR051735">
    <property type="entry name" value="CFEM_domain"/>
</dbReference>
<keyword evidence="5" id="KW-0964">Secreted</keyword>
<keyword evidence="12 15" id="KW-1015">Disulfide bond</keyword>
<feature type="binding site" description="axial binding residue" evidence="15">
    <location>
        <position position="47"/>
    </location>
    <ligand>
        <name>heme</name>
        <dbReference type="ChEBI" id="CHEBI:30413"/>
    </ligand>
    <ligandPart>
        <name>Fe</name>
        <dbReference type="ChEBI" id="CHEBI:18248"/>
    </ligandPart>
</feature>
<evidence type="ECO:0000256" key="15">
    <source>
        <dbReference type="PROSITE-ProRule" id="PRU01356"/>
    </source>
</evidence>
<feature type="signal peptide" evidence="17">
    <location>
        <begin position="1"/>
        <end position="19"/>
    </location>
</feature>
<keyword evidence="9 17" id="KW-0732">Signal</keyword>
<gene>
    <name evidence="19" type="ORF">J7T54_005923</name>
</gene>
<feature type="region of interest" description="Disordered" evidence="16">
    <location>
        <begin position="97"/>
        <end position="131"/>
    </location>
</feature>
<feature type="domain" description="CFEM" evidence="18">
    <location>
        <begin position="1"/>
        <end position="112"/>
    </location>
</feature>
<evidence type="ECO:0000256" key="5">
    <source>
        <dbReference type="ARBA" id="ARBA00022525"/>
    </source>
</evidence>
<protein>
    <recommendedName>
        <fullName evidence="18">CFEM domain-containing protein</fullName>
    </recommendedName>
</protein>
<sequence>MKTSAVAYLVAAGFAAAQGLEDVPRCAAPCIEQAITGNEIGGCGQFDIECICSNDDFLQNMACCLEDSCDDSGKAAAVTFAQQVCSSVNVDTPDQVECKASASPSATPSSEQSETSGAANSEETGDDGNAATGLSSVGGLVGAVVAMGFAL</sequence>
<dbReference type="GO" id="GO:0098552">
    <property type="term" value="C:side of membrane"/>
    <property type="evidence" value="ECO:0007669"/>
    <property type="project" value="UniProtKB-KW"/>
</dbReference>
<keyword evidence="6 15" id="KW-0349">Heme</keyword>
<evidence type="ECO:0000259" key="18">
    <source>
        <dbReference type="PROSITE" id="PS52012"/>
    </source>
</evidence>
<keyword evidence="8 15" id="KW-0479">Metal-binding</keyword>
<name>A0A9P9Y8M3_9HYPO</name>
<keyword evidence="10 15" id="KW-0408">Iron</keyword>
<evidence type="ECO:0000256" key="10">
    <source>
        <dbReference type="ARBA" id="ARBA00023004"/>
    </source>
</evidence>
<keyword evidence="14" id="KW-0449">Lipoprotein</keyword>
<dbReference type="GO" id="GO:0005886">
    <property type="term" value="C:plasma membrane"/>
    <property type="evidence" value="ECO:0007669"/>
    <property type="project" value="UniProtKB-SubCell"/>
</dbReference>
<evidence type="ECO:0000256" key="16">
    <source>
        <dbReference type="SAM" id="MobiDB-lite"/>
    </source>
</evidence>
<keyword evidence="4" id="KW-1003">Cell membrane</keyword>
<feature type="compositionally biased region" description="Low complexity" evidence="16">
    <location>
        <begin position="101"/>
        <end position="116"/>
    </location>
</feature>
<dbReference type="PANTHER" id="PTHR37928:SF2">
    <property type="entry name" value="GPI ANCHORED CFEM DOMAIN PROTEIN (AFU_ORTHOLOGUE AFUA_6G10580)"/>
    <property type="match status" value="1"/>
</dbReference>
<comment type="caution">
    <text evidence="19">The sequence shown here is derived from an EMBL/GenBank/DDBJ whole genome shotgun (WGS) entry which is preliminary data.</text>
</comment>
<evidence type="ECO:0000256" key="13">
    <source>
        <dbReference type="ARBA" id="ARBA00023180"/>
    </source>
</evidence>
<evidence type="ECO:0000256" key="1">
    <source>
        <dbReference type="ARBA" id="ARBA00004609"/>
    </source>
</evidence>
<dbReference type="EMBL" id="JAGIXG020000001">
    <property type="protein sequence ID" value="KAI6785589.1"/>
    <property type="molecule type" value="Genomic_DNA"/>
</dbReference>
<dbReference type="AlphaFoldDB" id="A0A9P9Y8M3"/>
<comment type="similarity">
    <text evidence="3">Belongs to the RBT5 family.</text>
</comment>
<organism evidence="19 20">
    <name type="scientific">Emericellopsis cladophorae</name>
    <dbReference type="NCBI Taxonomy" id="2686198"/>
    <lineage>
        <taxon>Eukaryota</taxon>
        <taxon>Fungi</taxon>
        <taxon>Dikarya</taxon>
        <taxon>Ascomycota</taxon>
        <taxon>Pezizomycotina</taxon>
        <taxon>Sordariomycetes</taxon>
        <taxon>Hypocreomycetidae</taxon>
        <taxon>Hypocreales</taxon>
        <taxon>Bionectriaceae</taxon>
        <taxon>Emericellopsis</taxon>
    </lineage>
</organism>
<evidence type="ECO:0000313" key="20">
    <source>
        <dbReference type="Proteomes" id="UP001055219"/>
    </source>
</evidence>
<evidence type="ECO:0000256" key="2">
    <source>
        <dbReference type="ARBA" id="ARBA00004613"/>
    </source>
</evidence>
<feature type="disulfide bond" evidence="15">
    <location>
        <begin position="43"/>
        <end position="50"/>
    </location>
</feature>
<dbReference type="InterPro" id="IPR008427">
    <property type="entry name" value="Extracellular_membr_CFEM_dom"/>
</dbReference>
<feature type="chain" id="PRO_5040320063" description="CFEM domain-containing protein" evidence="17">
    <location>
        <begin position="20"/>
        <end position="151"/>
    </location>
</feature>
<evidence type="ECO:0000256" key="14">
    <source>
        <dbReference type="ARBA" id="ARBA00023288"/>
    </source>
</evidence>
<evidence type="ECO:0000256" key="4">
    <source>
        <dbReference type="ARBA" id="ARBA00022475"/>
    </source>
</evidence>
<evidence type="ECO:0000256" key="17">
    <source>
        <dbReference type="SAM" id="SignalP"/>
    </source>
</evidence>
<evidence type="ECO:0000256" key="9">
    <source>
        <dbReference type="ARBA" id="ARBA00022729"/>
    </source>
</evidence>
<evidence type="ECO:0000256" key="11">
    <source>
        <dbReference type="ARBA" id="ARBA00023136"/>
    </source>
</evidence>
<feature type="disulfide bond" evidence="15">
    <location>
        <begin position="52"/>
        <end position="85"/>
    </location>
</feature>
<evidence type="ECO:0000256" key="3">
    <source>
        <dbReference type="ARBA" id="ARBA00010031"/>
    </source>
</evidence>
<reference evidence="19" key="2">
    <citation type="submission" date="2022-07" db="EMBL/GenBank/DDBJ databases">
        <authorList>
            <person name="Goncalves M.F.M."/>
            <person name="Hilario S."/>
            <person name="Van De Peer Y."/>
            <person name="Esteves A.C."/>
            <person name="Alves A."/>
        </authorList>
    </citation>
    <scope>NUCLEOTIDE SEQUENCE</scope>
    <source>
        <strain evidence="19">MUM 19.33</strain>
    </source>
</reference>
<comment type="subcellular location">
    <subcellularLocation>
        <location evidence="1">Cell membrane</location>
        <topology evidence="1">Lipid-anchor</topology>
        <topology evidence="1">GPI-anchor</topology>
    </subcellularLocation>
    <subcellularLocation>
        <location evidence="2">Secreted</location>
    </subcellularLocation>
</comment>
<evidence type="ECO:0000256" key="12">
    <source>
        <dbReference type="ARBA" id="ARBA00023157"/>
    </source>
</evidence>
<keyword evidence="20" id="KW-1185">Reference proteome</keyword>
<dbReference type="OrthoDB" id="3065412at2759"/>
<dbReference type="GO" id="GO:0046872">
    <property type="term" value="F:metal ion binding"/>
    <property type="evidence" value="ECO:0007669"/>
    <property type="project" value="UniProtKB-UniRule"/>
</dbReference>
<evidence type="ECO:0000256" key="8">
    <source>
        <dbReference type="ARBA" id="ARBA00022723"/>
    </source>
</evidence>
<dbReference type="PROSITE" id="PS52012">
    <property type="entry name" value="CFEM"/>
    <property type="match status" value="1"/>
</dbReference>
<keyword evidence="7" id="KW-0336">GPI-anchor</keyword>
<keyword evidence="13" id="KW-0325">Glycoprotein</keyword>
<evidence type="ECO:0000256" key="6">
    <source>
        <dbReference type="ARBA" id="ARBA00022617"/>
    </source>
</evidence>
<dbReference type="RefSeq" id="XP_051366445.1">
    <property type="nucleotide sequence ID" value="XM_051506605.1"/>
</dbReference>
<evidence type="ECO:0000313" key="19">
    <source>
        <dbReference type="EMBL" id="KAI6785589.1"/>
    </source>
</evidence>
<reference evidence="19" key="1">
    <citation type="journal article" date="2021" name="J Fungi (Basel)">
        <title>Genomic and Metabolomic Analyses of the Marine Fungus Emericellopsis cladophorae: Insights into Saltwater Adaptability Mechanisms and Its Biosynthetic Potential.</title>
        <authorList>
            <person name="Goncalves M.F.M."/>
            <person name="Hilario S."/>
            <person name="Van de Peer Y."/>
            <person name="Esteves A.C."/>
            <person name="Alves A."/>
        </authorList>
    </citation>
    <scope>NUCLEOTIDE SEQUENCE</scope>
    <source>
        <strain evidence="19">MUM 19.33</strain>
    </source>
</reference>
<dbReference type="Proteomes" id="UP001055219">
    <property type="component" value="Unassembled WGS sequence"/>
</dbReference>
<proteinExistence type="inferred from homology"/>
<dbReference type="Pfam" id="PF05730">
    <property type="entry name" value="CFEM"/>
    <property type="match status" value="1"/>
</dbReference>
<comment type="caution">
    <text evidence="15">Lacks conserved residue(s) required for the propagation of feature annotation.</text>
</comment>
<accession>A0A9P9Y8M3</accession>